<protein>
    <submittedName>
        <fullName evidence="1">Uncharacterized protein</fullName>
    </submittedName>
</protein>
<proteinExistence type="predicted"/>
<gene>
    <name evidence="1" type="ORF">FQA47_002299</name>
</gene>
<name>A0A834C570_ORYME</name>
<reference evidence="1" key="1">
    <citation type="journal article" name="BMC Genomics">
        <title>Long-read sequencing and de novo genome assembly of marine medaka (Oryzias melastigma).</title>
        <authorList>
            <person name="Liang P."/>
            <person name="Saqib H.S.A."/>
            <person name="Ni X."/>
            <person name="Shen Y."/>
        </authorList>
    </citation>
    <scope>NUCLEOTIDE SEQUENCE</scope>
    <source>
        <strain evidence="1">Bigg-433</strain>
    </source>
</reference>
<dbReference type="Proteomes" id="UP000646548">
    <property type="component" value="Unassembled WGS sequence"/>
</dbReference>
<accession>A0A834C570</accession>
<dbReference type="EMBL" id="WKFB01000519">
    <property type="protein sequence ID" value="KAF6720645.1"/>
    <property type="molecule type" value="Genomic_DNA"/>
</dbReference>
<evidence type="ECO:0000313" key="2">
    <source>
        <dbReference type="Proteomes" id="UP000646548"/>
    </source>
</evidence>
<sequence length="143" mass="16115">MMPLEWYWELAEMSQPILSTKRLTELKTEGRSLRLLTVSCSFYRVRASSSCRQNSPAESDPTPSAIIHSSDRLVKFPHPSRQAVQSLAFATRDRAVESSVKHVLYNKGQRRAHCATLQAWGDHKRTQTLAVSLVFSSYSGCNS</sequence>
<comment type="caution">
    <text evidence="1">The sequence shown here is derived from an EMBL/GenBank/DDBJ whole genome shotgun (WGS) entry which is preliminary data.</text>
</comment>
<evidence type="ECO:0000313" key="1">
    <source>
        <dbReference type="EMBL" id="KAF6720645.1"/>
    </source>
</evidence>
<organism evidence="1 2">
    <name type="scientific">Oryzias melastigma</name>
    <name type="common">Marine medaka</name>
    <dbReference type="NCBI Taxonomy" id="30732"/>
    <lineage>
        <taxon>Eukaryota</taxon>
        <taxon>Metazoa</taxon>
        <taxon>Chordata</taxon>
        <taxon>Craniata</taxon>
        <taxon>Vertebrata</taxon>
        <taxon>Euteleostomi</taxon>
        <taxon>Actinopterygii</taxon>
        <taxon>Neopterygii</taxon>
        <taxon>Teleostei</taxon>
        <taxon>Neoteleostei</taxon>
        <taxon>Acanthomorphata</taxon>
        <taxon>Ovalentaria</taxon>
        <taxon>Atherinomorphae</taxon>
        <taxon>Beloniformes</taxon>
        <taxon>Adrianichthyidae</taxon>
        <taxon>Oryziinae</taxon>
        <taxon>Oryzias</taxon>
    </lineage>
</organism>
<dbReference type="AlphaFoldDB" id="A0A834C570"/>